<comment type="caution">
    <text evidence="1">The sequence shown here is derived from an EMBL/GenBank/DDBJ whole genome shotgun (WGS) entry which is preliminary data.</text>
</comment>
<gene>
    <name evidence="1" type="ORF">C6T65_23260</name>
</gene>
<organism evidence="1 2">
    <name type="scientific">Burkholderia vietnamiensis</name>
    <dbReference type="NCBI Taxonomy" id="60552"/>
    <lineage>
        <taxon>Bacteria</taxon>
        <taxon>Pseudomonadati</taxon>
        <taxon>Pseudomonadota</taxon>
        <taxon>Betaproteobacteria</taxon>
        <taxon>Burkholderiales</taxon>
        <taxon>Burkholderiaceae</taxon>
        <taxon>Burkholderia</taxon>
        <taxon>Burkholderia cepacia complex</taxon>
    </lineage>
</organism>
<accession>A0AA44XWS3</accession>
<sequence>MATLLECLRELPADLVMRDLAAVRDQDATVAQHIARVPYDQDGYEVRREPRNYGRSATIAVGLIGGPAVYREMR</sequence>
<dbReference type="AlphaFoldDB" id="A0AA44XWS3"/>
<dbReference type="EMBL" id="PVHK01000174">
    <property type="protein sequence ID" value="PRH40011.1"/>
    <property type="molecule type" value="Genomic_DNA"/>
</dbReference>
<reference evidence="1 2" key="1">
    <citation type="submission" date="2018-03" db="EMBL/GenBank/DDBJ databases">
        <authorList>
            <person name="Nguyen K."/>
            <person name="Fouts D."/>
            <person name="Sutton G."/>
        </authorList>
    </citation>
    <scope>NUCLEOTIDE SEQUENCE [LARGE SCALE GENOMIC DNA]</scope>
    <source>
        <strain evidence="1 2">AU3578</strain>
    </source>
</reference>
<evidence type="ECO:0000313" key="2">
    <source>
        <dbReference type="Proteomes" id="UP000237632"/>
    </source>
</evidence>
<name>A0AA44XWS3_BURVI</name>
<evidence type="ECO:0000313" key="1">
    <source>
        <dbReference type="EMBL" id="PRH40011.1"/>
    </source>
</evidence>
<dbReference type="Proteomes" id="UP000237632">
    <property type="component" value="Unassembled WGS sequence"/>
</dbReference>
<protein>
    <submittedName>
        <fullName evidence="1">Uncharacterized protein</fullName>
    </submittedName>
</protein>
<proteinExistence type="predicted"/>